<comment type="similarity">
    <text evidence="1">Belongs to the SMC family. SMC5 subfamily.</text>
</comment>
<keyword evidence="3 4" id="KW-0175">Coiled coil</keyword>
<evidence type="ECO:0000256" key="1">
    <source>
        <dbReference type="ARBA" id="ARBA00010171"/>
    </source>
</evidence>
<name>A0AAN8SB92_POLSC</name>
<dbReference type="Pfam" id="PF13476">
    <property type="entry name" value="AAA_23"/>
    <property type="match status" value="1"/>
</dbReference>
<dbReference type="EMBL" id="JAWJWE010000002">
    <property type="protein sequence ID" value="KAK6642601.1"/>
    <property type="molecule type" value="Genomic_DNA"/>
</dbReference>
<evidence type="ECO:0000256" key="2">
    <source>
        <dbReference type="ARBA" id="ARBA00018687"/>
    </source>
</evidence>
<feature type="coiled-coil region" evidence="4">
    <location>
        <begin position="776"/>
        <end position="880"/>
    </location>
</feature>
<evidence type="ECO:0000259" key="5">
    <source>
        <dbReference type="Pfam" id="PF13476"/>
    </source>
</evidence>
<feature type="coiled-coil region" evidence="4">
    <location>
        <begin position="268"/>
        <end position="358"/>
    </location>
</feature>
<feature type="coiled-coil region" evidence="4">
    <location>
        <begin position="619"/>
        <end position="660"/>
    </location>
</feature>
<protein>
    <recommendedName>
        <fullName evidence="2">Structural maintenance of chromosomes protein 5</fullName>
    </recommendedName>
</protein>
<dbReference type="PANTHER" id="PTHR45916:SF1">
    <property type="entry name" value="STRUCTURAL MAINTENANCE OF CHROMOSOMES PROTEIN 5"/>
    <property type="match status" value="1"/>
</dbReference>
<feature type="coiled-coil region" evidence="4">
    <location>
        <begin position="194"/>
        <end position="221"/>
    </location>
</feature>
<evidence type="ECO:0000313" key="7">
    <source>
        <dbReference type="Proteomes" id="UP001372834"/>
    </source>
</evidence>
<dbReference type="PANTHER" id="PTHR45916">
    <property type="entry name" value="STRUCTURAL MAINTENANCE OF CHROMOSOMES PROTEIN 5"/>
    <property type="match status" value="1"/>
</dbReference>
<dbReference type="AlphaFoldDB" id="A0AAN8SB92"/>
<dbReference type="InterPro" id="IPR027417">
    <property type="entry name" value="P-loop_NTPase"/>
</dbReference>
<gene>
    <name evidence="6" type="ORF">RUM43_004103</name>
</gene>
<evidence type="ECO:0000256" key="4">
    <source>
        <dbReference type="SAM" id="Coils"/>
    </source>
</evidence>
<dbReference type="Proteomes" id="UP001372834">
    <property type="component" value="Unassembled WGS sequence"/>
</dbReference>
<evidence type="ECO:0000313" key="6">
    <source>
        <dbReference type="EMBL" id="KAK6642601.1"/>
    </source>
</evidence>
<proteinExistence type="inferred from homology"/>
<dbReference type="GO" id="GO:0030915">
    <property type="term" value="C:Smc5-Smc6 complex"/>
    <property type="evidence" value="ECO:0007669"/>
    <property type="project" value="TreeGrafter"/>
</dbReference>
<dbReference type="Gene3D" id="3.40.50.300">
    <property type="entry name" value="P-loop containing nucleotide triphosphate hydrolases"/>
    <property type="match status" value="2"/>
</dbReference>
<feature type="coiled-coil region" evidence="4">
    <location>
        <begin position="386"/>
        <end position="417"/>
    </location>
</feature>
<feature type="domain" description="Rad50/SbcC-type AAA" evidence="5">
    <location>
        <begin position="28"/>
        <end position="221"/>
    </location>
</feature>
<accession>A0AAN8SB92</accession>
<sequence length="1053" mass="121953">MTPENAGQIVRINLENFINLERSNLNLSYDNIEIHPGRHLNLIIGPNGTGKSTIVCAVLLCLGGKMKTLSRADHLGSYVKTGCDQSCIEVELFNPGDHNIIIKRKIMSNNHSEFIINGKVSTISKVNDIKKKFNIQIDNLCTFLPQDKVQDFAKLNPQQLLDHTQKTVGTGELVQLHETLKELNSKTLNQEKHCEVLKIELEKEVQKNDRIKEQVKSFKEKQSLCEKIKLLNQKLSWVNYNTEVENKKEIDRDAKLAEDIFKAKKKEVDKCNKELAQFDVNLKLHEKQVTEAKKNEAGKEAAMKDRLRRAEQRVDQLEDIKSTLKTRLEEENEKKEQMLKYKESVEKLTNDLRNLDSTIGSEENYDKILKEIETQFKQSHAEDIRLNDAKLELEESEDSLKQELRRVTMECQNLKQRQTARLDYIRTNEPDVYKSIEWLEQHRHLFQSKIYNPLLLELDVPNTKMAKFVEARIGYKDLISFCCTNADDLNLLVQKLRNEQKLKINVICSDECDSTQYISEIPISDLRCYGFYAYMKDFITGPDDIIRFLCKTYKIHAIPIGDETVKANCAKVPQNIPLFYSDNYVFTVKYSVYSGDKSINVKKLAGTRFFGESLNEERIEHLIKRGKELESAIKKKQLEISGVDSEISKLRVELEKIKKRRKEVATGAQERQMIQMSLTRASNKYQSVKVTLRNPKDIEDEAKEQEQILKKEIQRNLTDLSQVSEAYEKATLVRQKCELKYKVEKLGKAKLLQNKEQCMDEMSNKETLFREIKERQRAAEYKCSQLKDKAKQLTDNISIEDKAFKRFREIFSTLPNTLEELETEIDVMQTKTEFLQAGNLQILQEYERREEKITELKSNLAENMRNLEQKQSELNRKRTEWLTPVNSLISSINDKFGRYFEAMGCAGEVSLTTGDTQVDFDKYGIKIKVKFRDGTPLEELGRQFQSGGERAVSTAIFMLSLQELTSVPFRFVDEINQGMDPTNEKRILQIIINVTSRNQASQYFFITPKLLPDVDCSRTMTVLCIHNGPNAIPSDQWNMRKLLGEDESDEGEE</sequence>
<dbReference type="InterPro" id="IPR038729">
    <property type="entry name" value="Rad50/SbcC_AAA"/>
</dbReference>
<comment type="caution">
    <text evidence="6">The sequence shown here is derived from an EMBL/GenBank/DDBJ whole genome shotgun (WGS) entry which is preliminary data.</text>
</comment>
<dbReference type="GO" id="GO:0005634">
    <property type="term" value="C:nucleus"/>
    <property type="evidence" value="ECO:0007669"/>
    <property type="project" value="TreeGrafter"/>
</dbReference>
<dbReference type="GO" id="GO:0000724">
    <property type="term" value="P:double-strand break repair via homologous recombination"/>
    <property type="evidence" value="ECO:0007669"/>
    <property type="project" value="TreeGrafter"/>
</dbReference>
<reference evidence="6 7" key="1">
    <citation type="submission" date="2023-10" db="EMBL/GenBank/DDBJ databases">
        <title>Genomes of two closely related lineages of the louse Polyplax serrata with different host specificities.</title>
        <authorList>
            <person name="Martinu J."/>
            <person name="Tarabai H."/>
            <person name="Stefka J."/>
            <person name="Hypsa V."/>
        </authorList>
    </citation>
    <scope>NUCLEOTIDE SEQUENCE [LARGE SCALE GENOMIC DNA]</scope>
    <source>
        <strain evidence="6">HR10_N</strain>
    </source>
</reference>
<dbReference type="GO" id="GO:0003697">
    <property type="term" value="F:single-stranded DNA binding"/>
    <property type="evidence" value="ECO:0007669"/>
    <property type="project" value="TreeGrafter"/>
</dbReference>
<dbReference type="SUPFAM" id="SSF52540">
    <property type="entry name" value="P-loop containing nucleoside triphosphate hydrolases"/>
    <property type="match status" value="1"/>
</dbReference>
<organism evidence="6 7">
    <name type="scientific">Polyplax serrata</name>
    <name type="common">Common mouse louse</name>
    <dbReference type="NCBI Taxonomy" id="468196"/>
    <lineage>
        <taxon>Eukaryota</taxon>
        <taxon>Metazoa</taxon>
        <taxon>Ecdysozoa</taxon>
        <taxon>Arthropoda</taxon>
        <taxon>Hexapoda</taxon>
        <taxon>Insecta</taxon>
        <taxon>Pterygota</taxon>
        <taxon>Neoptera</taxon>
        <taxon>Paraneoptera</taxon>
        <taxon>Psocodea</taxon>
        <taxon>Troctomorpha</taxon>
        <taxon>Phthiraptera</taxon>
        <taxon>Anoplura</taxon>
        <taxon>Polyplacidae</taxon>
        <taxon>Polyplax</taxon>
    </lineage>
</organism>
<evidence type="ECO:0000256" key="3">
    <source>
        <dbReference type="ARBA" id="ARBA00023054"/>
    </source>
</evidence>